<dbReference type="GO" id="GO:0071949">
    <property type="term" value="F:FAD binding"/>
    <property type="evidence" value="ECO:0007669"/>
    <property type="project" value="InterPro"/>
</dbReference>
<dbReference type="Gene3D" id="3.30.465.10">
    <property type="match status" value="1"/>
</dbReference>
<dbReference type="InterPro" id="IPR006094">
    <property type="entry name" value="Oxid_FAD_bind_N"/>
</dbReference>
<dbReference type="SUPFAM" id="SSF56176">
    <property type="entry name" value="FAD-binding/transporter-associated domain-like"/>
    <property type="match status" value="1"/>
</dbReference>
<dbReference type="InterPro" id="IPR016164">
    <property type="entry name" value="FAD-linked_Oxase-like_C"/>
</dbReference>
<evidence type="ECO:0000313" key="4">
    <source>
        <dbReference type="EMBL" id="SCE83331.1"/>
    </source>
</evidence>
<protein>
    <submittedName>
        <fullName evidence="4">Glycolate oxidase FAD binding subunit</fullName>
    </submittedName>
</protein>
<organism evidence="4 5">
    <name type="scientific">Micromonospora mirobrigensis</name>
    <dbReference type="NCBI Taxonomy" id="262898"/>
    <lineage>
        <taxon>Bacteria</taxon>
        <taxon>Bacillati</taxon>
        <taxon>Actinomycetota</taxon>
        <taxon>Actinomycetes</taxon>
        <taxon>Micromonosporales</taxon>
        <taxon>Micromonosporaceae</taxon>
        <taxon>Micromonospora</taxon>
    </lineage>
</organism>
<evidence type="ECO:0000313" key="5">
    <source>
        <dbReference type="Proteomes" id="UP000199504"/>
    </source>
</evidence>
<keyword evidence="5" id="KW-1185">Reference proteome</keyword>
<dbReference type="Proteomes" id="UP000199504">
    <property type="component" value="Unassembled WGS sequence"/>
</dbReference>
<dbReference type="PROSITE" id="PS51387">
    <property type="entry name" value="FAD_PCMH"/>
    <property type="match status" value="1"/>
</dbReference>
<keyword evidence="2" id="KW-0274">FAD</keyword>
<keyword evidence="1" id="KW-0285">Flavoprotein</keyword>
<dbReference type="PANTHER" id="PTHR11748">
    <property type="entry name" value="D-LACTATE DEHYDROGENASE"/>
    <property type="match status" value="1"/>
</dbReference>
<dbReference type="GO" id="GO:0003824">
    <property type="term" value="F:catalytic activity"/>
    <property type="evidence" value="ECO:0007669"/>
    <property type="project" value="InterPro"/>
</dbReference>
<feature type="domain" description="FAD-binding PCMH-type" evidence="3">
    <location>
        <begin position="40"/>
        <end position="224"/>
    </location>
</feature>
<evidence type="ECO:0000256" key="2">
    <source>
        <dbReference type="ARBA" id="ARBA00022827"/>
    </source>
</evidence>
<sequence>MCTIAGMAAASSTGATEITRRLTGICGPPFARFAGAADEVAGRSARWVAVPGGPEAAAEVLRLAARHDLTVVPRGAGTKIDWGAAPARVDILLDTGRLAGIGHQPTGSPVAEVGAGTPLRAVQATLERTGRRLPLDPPSPGATLGGVLAADEAGPLRLRHGTACEQLVGLRWLRADGELLSAGIGGVDRVTTTPPVGLDLGRLLCGSQGGLGVLVSATLRAQALPASRVWISRPVWTPLEVHDLIRAVLAARLDPAAIELDLPAAGSRARRPISAARAAALANHPSMTGRRLGPTPARDGAGTLAVLLEGGPAEVTERADRLVALVTGDATVDHSPPEWWRRYPFAPGDTALRVEVPISDLHAAVYALRDAAGTPVPVRGSAGLGVVHAALPGALPAERVASILAAVRGVLLARRGRCVVLSAPPAVRQAVDIWGEPAVIPRLRAAKEHLDPHRRLAPGRLPGGL</sequence>
<reference evidence="5" key="1">
    <citation type="submission" date="2016-06" db="EMBL/GenBank/DDBJ databases">
        <authorList>
            <person name="Varghese N."/>
            <person name="Submissions Spin"/>
        </authorList>
    </citation>
    <scope>NUCLEOTIDE SEQUENCE [LARGE SCALE GENOMIC DNA]</scope>
    <source>
        <strain evidence="5">DSM 44830</strain>
    </source>
</reference>
<dbReference type="AlphaFoldDB" id="A0A1C4VHM5"/>
<name>A0A1C4VHM5_9ACTN</name>
<dbReference type="PANTHER" id="PTHR11748:SF103">
    <property type="entry name" value="GLYCOLATE OXIDASE SUBUNIT GLCE"/>
    <property type="match status" value="1"/>
</dbReference>
<dbReference type="SUPFAM" id="SSF55103">
    <property type="entry name" value="FAD-linked oxidases, C-terminal domain"/>
    <property type="match status" value="1"/>
</dbReference>
<accession>A0A1C4VHM5</accession>
<dbReference type="InterPro" id="IPR036318">
    <property type="entry name" value="FAD-bd_PCMH-like_sf"/>
</dbReference>
<dbReference type="InterPro" id="IPR016169">
    <property type="entry name" value="FAD-bd_PCMH_sub2"/>
</dbReference>
<dbReference type="STRING" id="262898.GA0070564_1011209"/>
<proteinExistence type="predicted"/>
<dbReference type="InterPro" id="IPR016166">
    <property type="entry name" value="FAD-bd_PCMH"/>
</dbReference>
<dbReference type="EMBL" id="FMCX01000001">
    <property type="protein sequence ID" value="SCE83331.1"/>
    <property type="molecule type" value="Genomic_DNA"/>
</dbReference>
<evidence type="ECO:0000259" key="3">
    <source>
        <dbReference type="PROSITE" id="PS51387"/>
    </source>
</evidence>
<evidence type="ECO:0000256" key="1">
    <source>
        <dbReference type="ARBA" id="ARBA00022630"/>
    </source>
</evidence>
<gene>
    <name evidence="4" type="ORF">GA0070564_1011209</name>
</gene>
<dbReference type="Pfam" id="PF01565">
    <property type="entry name" value="FAD_binding_4"/>
    <property type="match status" value="1"/>
</dbReference>